<evidence type="ECO:0000313" key="1">
    <source>
        <dbReference type="EMBL" id="GFO60944.1"/>
    </source>
</evidence>
<name>A0A6V8MLZ1_9BACT</name>
<dbReference type="EMBL" id="BLXX01000011">
    <property type="protein sequence ID" value="GFO60944.1"/>
    <property type="molecule type" value="Genomic_DNA"/>
</dbReference>
<accession>A0A6V8MLZ1</accession>
<dbReference type="Proteomes" id="UP000556026">
    <property type="component" value="Unassembled WGS sequence"/>
</dbReference>
<gene>
    <name evidence="1" type="ORF">GMST_32690</name>
</gene>
<evidence type="ECO:0000313" key="2">
    <source>
        <dbReference type="Proteomes" id="UP000556026"/>
    </source>
</evidence>
<protein>
    <submittedName>
        <fullName evidence="1">Uncharacterized protein</fullName>
    </submittedName>
</protein>
<organism evidence="1 2">
    <name type="scientific">Geomonas silvestris</name>
    <dbReference type="NCBI Taxonomy" id="2740184"/>
    <lineage>
        <taxon>Bacteria</taxon>
        <taxon>Pseudomonadati</taxon>
        <taxon>Thermodesulfobacteriota</taxon>
        <taxon>Desulfuromonadia</taxon>
        <taxon>Geobacterales</taxon>
        <taxon>Geobacteraceae</taxon>
        <taxon>Geomonas</taxon>
    </lineage>
</organism>
<reference evidence="2" key="1">
    <citation type="submission" date="2020-06" db="EMBL/GenBank/DDBJ databases">
        <title>Draft genomic sequence of Geomonas sp. Red330.</title>
        <authorList>
            <person name="Itoh H."/>
            <person name="Zhenxing X."/>
            <person name="Ushijima N."/>
            <person name="Masuda Y."/>
            <person name="Shiratori Y."/>
            <person name="Senoo K."/>
        </authorList>
    </citation>
    <scope>NUCLEOTIDE SEQUENCE [LARGE SCALE GENOMIC DNA]</scope>
    <source>
        <strain evidence="2">Red330</strain>
    </source>
</reference>
<comment type="caution">
    <text evidence="1">The sequence shown here is derived from an EMBL/GenBank/DDBJ whole genome shotgun (WGS) entry which is preliminary data.</text>
</comment>
<proteinExistence type="predicted"/>
<keyword evidence="2" id="KW-1185">Reference proteome</keyword>
<dbReference type="AlphaFoldDB" id="A0A6V8MLZ1"/>
<sequence>MTEHAFLFRDLRLERPGVRGTLGGTGSLTLTAGAPLIVLDLNEFLHRPPCLSGTLSFSGTS</sequence>